<dbReference type="Proteomes" id="UP000326287">
    <property type="component" value="Chromosome"/>
</dbReference>
<organism evidence="1 2">
    <name type="scientific">Halioglobus maricola</name>
    <dbReference type="NCBI Taxonomy" id="2601894"/>
    <lineage>
        <taxon>Bacteria</taxon>
        <taxon>Pseudomonadati</taxon>
        <taxon>Pseudomonadota</taxon>
        <taxon>Gammaproteobacteria</taxon>
        <taxon>Cellvibrionales</taxon>
        <taxon>Halieaceae</taxon>
        <taxon>Halioglobus</taxon>
    </lineage>
</organism>
<proteinExistence type="predicted"/>
<dbReference type="AlphaFoldDB" id="A0A5P9NEX7"/>
<dbReference type="KEGG" id="halc:EY643_00835"/>
<name>A0A5P9NEX7_9GAMM</name>
<reference evidence="1 2" key="1">
    <citation type="submission" date="2019-02" db="EMBL/GenBank/DDBJ databases">
        <authorList>
            <person name="Li S.-H."/>
        </authorList>
    </citation>
    <scope>NUCLEOTIDE SEQUENCE [LARGE SCALE GENOMIC DNA]</scope>
    <source>
        <strain evidence="1 2">IMCC14385</strain>
    </source>
</reference>
<dbReference type="EMBL" id="CP036422">
    <property type="protein sequence ID" value="QFU74307.1"/>
    <property type="molecule type" value="Genomic_DNA"/>
</dbReference>
<sequence length="202" mass="21901">MKVQHLCAAIATVTIASCGSETTPSASCDYASGNLLEDTGFRTLAAPRRERKWSASGHANSEAFSYSANDGTLEITQVGSEPWFLLSQSPDMAALAGKTIEYTAELKLDLTESTHPHKFKLGGGLALLGKKYNKNVLRAHFPHEPHMGTHDWFTARVVAEIPPRTDFLRVSIMHQAGGSLQARNPSLRIVETGCPLTVLPQT</sequence>
<dbReference type="OrthoDB" id="5731529at2"/>
<evidence type="ECO:0000313" key="2">
    <source>
        <dbReference type="Proteomes" id="UP000326287"/>
    </source>
</evidence>
<evidence type="ECO:0000313" key="1">
    <source>
        <dbReference type="EMBL" id="QFU74307.1"/>
    </source>
</evidence>
<gene>
    <name evidence="1" type="ORF">EY643_00835</name>
</gene>
<protein>
    <submittedName>
        <fullName evidence="1">Uncharacterized protein</fullName>
    </submittedName>
</protein>
<dbReference type="RefSeq" id="WP_152660418.1">
    <property type="nucleotide sequence ID" value="NZ_CP036422.1"/>
</dbReference>
<dbReference type="PROSITE" id="PS51257">
    <property type="entry name" value="PROKAR_LIPOPROTEIN"/>
    <property type="match status" value="1"/>
</dbReference>
<accession>A0A5P9NEX7</accession>
<keyword evidence="2" id="KW-1185">Reference proteome</keyword>